<sequence length="451" mass="51283">MAGTLSQTSLQDVRAHECEPKGEDPLAPRASTPDEGKDFLVADALSSDDMRLLFQLQVINSQLRSELSLEDEDLPQVESQTDEFVDQLRRAALEGHLLKSELKSLEKELSRMAANLTEDELNKCAENTQTPLRRSSADLVEQGQQVTRQTIELSSCYEERVRRLEAELHAAAASQLPPQGAAPVWMLQQLQVLEADCELLEMSYAQAQEKRKELEDRVLQRLHMEQQSQLKDIGNLTDIVSHSKRDEPAPSVEPLKEEAAQLRAEAERLRAQRAKDQAQASQQSTALRQELCDLQDHCQQALARRSRLEANVKDLKNSHSNFANTSREVLELRRDKELLDKDRQRMERRIAILDAKIESLQKEAEDLRQRACVVMSSMPEQAATLGDAQVWQLQDALQQKQLQVQELRRRDARALREQDEAHQLLETAQVDASVLERKIRHLSSRSPPVQA</sequence>
<protein>
    <submittedName>
        <fullName evidence="3">Uncharacterized protein</fullName>
    </submittedName>
</protein>
<proteinExistence type="predicted"/>
<feature type="compositionally biased region" description="Basic and acidic residues" evidence="2">
    <location>
        <begin position="13"/>
        <end position="35"/>
    </location>
</feature>
<reference evidence="3" key="1">
    <citation type="submission" date="2021-02" db="EMBL/GenBank/DDBJ databases">
        <authorList>
            <person name="Dougan E. K."/>
            <person name="Rhodes N."/>
            <person name="Thang M."/>
            <person name="Chan C."/>
        </authorList>
    </citation>
    <scope>NUCLEOTIDE SEQUENCE</scope>
</reference>
<keyword evidence="4" id="KW-1185">Reference proteome</keyword>
<name>A0A812RDX7_9DINO</name>
<accession>A0A812RDX7</accession>
<dbReference type="Proteomes" id="UP000604046">
    <property type="component" value="Unassembled WGS sequence"/>
</dbReference>
<feature type="compositionally biased region" description="Polar residues" evidence="2">
    <location>
        <begin position="1"/>
        <end position="11"/>
    </location>
</feature>
<feature type="coiled-coil region" evidence="1">
    <location>
        <begin position="190"/>
        <end position="217"/>
    </location>
</feature>
<organism evidence="3 4">
    <name type="scientific">Symbiodinium natans</name>
    <dbReference type="NCBI Taxonomy" id="878477"/>
    <lineage>
        <taxon>Eukaryota</taxon>
        <taxon>Sar</taxon>
        <taxon>Alveolata</taxon>
        <taxon>Dinophyceae</taxon>
        <taxon>Suessiales</taxon>
        <taxon>Symbiodiniaceae</taxon>
        <taxon>Symbiodinium</taxon>
    </lineage>
</organism>
<dbReference type="AlphaFoldDB" id="A0A812RDX7"/>
<feature type="coiled-coil region" evidence="1">
    <location>
        <begin position="88"/>
        <end position="122"/>
    </location>
</feature>
<feature type="region of interest" description="Disordered" evidence="2">
    <location>
        <begin position="1"/>
        <end position="35"/>
    </location>
</feature>
<comment type="caution">
    <text evidence="3">The sequence shown here is derived from an EMBL/GenBank/DDBJ whole genome shotgun (WGS) entry which is preliminary data.</text>
</comment>
<evidence type="ECO:0000256" key="2">
    <source>
        <dbReference type="SAM" id="MobiDB-lite"/>
    </source>
</evidence>
<dbReference type="EMBL" id="CAJNDS010002327">
    <property type="protein sequence ID" value="CAE7434471.1"/>
    <property type="molecule type" value="Genomic_DNA"/>
</dbReference>
<dbReference type="OrthoDB" id="441241at2759"/>
<evidence type="ECO:0000313" key="4">
    <source>
        <dbReference type="Proteomes" id="UP000604046"/>
    </source>
</evidence>
<keyword evidence="1" id="KW-0175">Coiled coil</keyword>
<evidence type="ECO:0000256" key="1">
    <source>
        <dbReference type="SAM" id="Coils"/>
    </source>
</evidence>
<evidence type="ECO:0000313" key="3">
    <source>
        <dbReference type="EMBL" id="CAE7434471.1"/>
    </source>
</evidence>
<gene>
    <name evidence="3" type="ORF">SNAT2548_LOCUS23593</name>
</gene>
<feature type="coiled-coil region" evidence="1">
    <location>
        <begin position="252"/>
        <end position="445"/>
    </location>
</feature>